<reference evidence="8" key="1">
    <citation type="journal article" date="2019" name="Int. J. Syst. Evol. Microbiol.">
        <title>The Global Catalogue of Microorganisms (GCM) 10K type strain sequencing project: providing services to taxonomists for standard genome sequencing and annotation.</title>
        <authorList>
            <consortium name="The Broad Institute Genomics Platform"/>
            <consortium name="The Broad Institute Genome Sequencing Center for Infectious Disease"/>
            <person name="Wu L."/>
            <person name="Ma J."/>
        </authorList>
    </citation>
    <scope>NUCLEOTIDE SEQUENCE [LARGE SCALE GENOMIC DNA]</scope>
    <source>
        <strain evidence="8">JCM 18283</strain>
    </source>
</reference>
<evidence type="ECO:0000256" key="3">
    <source>
        <dbReference type="ARBA" id="ARBA00022692"/>
    </source>
</evidence>
<comment type="caution">
    <text evidence="7">The sequence shown here is derived from an EMBL/GenBank/DDBJ whole genome shotgun (WGS) entry which is preliminary data.</text>
</comment>
<dbReference type="Pfam" id="PF03706">
    <property type="entry name" value="LPG_synthase_TM"/>
    <property type="match status" value="1"/>
</dbReference>
<comment type="subcellular location">
    <subcellularLocation>
        <location evidence="1">Cell membrane</location>
        <topology evidence="1">Multi-pass membrane protein</topology>
    </subcellularLocation>
</comment>
<dbReference type="Proteomes" id="UP001501436">
    <property type="component" value="Unassembled WGS sequence"/>
</dbReference>
<evidence type="ECO:0000256" key="1">
    <source>
        <dbReference type="ARBA" id="ARBA00004651"/>
    </source>
</evidence>
<organism evidence="7 8">
    <name type="scientific">Mucilaginibacter defluvii</name>
    <dbReference type="NCBI Taxonomy" id="1196019"/>
    <lineage>
        <taxon>Bacteria</taxon>
        <taxon>Pseudomonadati</taxon>
        <taxon>Bacteroidota</taxon>
        <taxon>Sphingobacteriia</taxon>
        <taxon>Sphingobacteriales</taxon>
        <taxon>Sphingobacteriaceae</taxon>
        <taxon>Mucilaginibacter</taxon>
    </lineage>
</organism>
<feature type="transmembrane region" description="Helical" evidence="6">
    <location>
        <begin position="154"/>
        <end position="179"/>
    </location>
</feature>
<dbReference type="EMBL" id="BAABJI010000002">
    <property type="protein sequence ID" value="GAA4922971.1"/>
    <property type="molecule type" value="Genomic_DNA"/>
</dbReference>
<dbReference type="InterPro" id="IPR022791">
    <property type="entry name" value="L-PG_synthase/AglD"/>
</dbReference>
<name>A0ABP9G087_9SPHI</name>
<proteinExistence type="predicted"/>
<keyword evidence="4 6" id="KW-1133">Transmembrane helix</keyword>
<protein>
    <recommendedName>
        <fullName evidence="9">Lysylphosphatidylglycerol synthase-like protein</fullName>
    </recommendedName>
</protein>
<dbReference type="PANTHER" id="PTHR39087">
    <property type="entry name" value="UPF0104 MEMBRANE PROTEIN MJ1595"/>
    <property type="match status" value="1"/>
</dbReference>
<feature type="transmembrane region" description="Helical" evidence="6">
    <location>
        <begin position="240"/>
        <end position="256"/>
    </location>
</feature>
<sequence>MGAEGRPVKLFHLFWVRHVGETVGIINPASIVAGEALKVYLLRNYAIEKQVVITSVLLSRVLMMATHLLSLLLITILSFAVIPALHFSFKVTGIALCVAGAIVLFIYLLILFLKQLRKTRLGNWLAVRTQKLRAKVAEANSALGTFYHTNKKDLLMACGFFMLHWALGSLELYIILHLLGTGAGFIPAMFVDMSVIVFKSAGAFIPAQIGVEEYGNKLMLAAIGLTATETWVTASLLRRARQLFWIVLGLVAYFFIDGKQTITSYKNGNPVCES</sequence>
<keyword evidence="2" id="KW-1003">Cell membrane</keyword>
<evidence type="ECO:0000256" key="2">
    <source>
        <dbReference type="ARBA" id="ARBA00022475"/>
    </source>
</evidence>
<keyword evidence="8" id="KW-1185">Reference proteome</keyword>
<evidence type="ECO:0000256" key="4">
    <source>
        <dbReference type="ARBA" id="ARBA00022989"/>
    </source>
</evidence>
<dbReference type="PANTHER" id="PTHR39087:SF2">
    <property type="entry name" value="UPF0104 MEMBRANE PROTEIN MJ1595"/>
    <property type="match status" value="1"/>
</dbReference>
<accession>A0ABP9G087</accession>
<gene>
    <name evidence="7" type="ORF">GCM10023313_28790</name>
</gene>
<dbReference type="NCBIfam" id="TIGR00374">
    <property type="entry name" value="flippase-like domain"/>
    <property type="match status" value="1"/>
</dbReference>
<keyword evidence="5 6" id="KW-0472">Membrane</keyword>
<evidence type="ECO:0000313" key="8">
    <source>
        <dbReference type="Proteomes" id="UP001501436"/>
    </source>
</evidence>
<feature type="transmembrane region" description="Helical" evidence="6">
    <location>
        <begin position="185"/>
        <end position="206"/>
    </location>
</feature>
<evidence type="ECO:0000313" key="7">
    <source>
        <dbReference type="EMBL" id="GAA4922971.1"/>
    </source>
</evidence>
<feature type="transmembrane region" description="Helical" evidence="6">
    <location>
        <begin position="68"/>
        <end position="87"/>
    </location>
</feature>
<evidence type="ECO:0000256" key="6">
    <source>
        <dbReference type="SAM" id="Phobius"/>
    </source>
</evidence>
<evidence type="ECO:0008006" key="9">
    <source>
        <dbReference type="Google" id="ProtNLM"/>
    </source>
</evidence>
<evidence type="ECO:0000256" key="5">
    <source>
        <dbReference type="ARBA" id="ARBA00023136"/>
    </source>
</evidence>
<keyword evidence="3 6" id="KW-0812">Transmembrane</keyword>
<feature type="transmembrane region" description="Helical" evidence="6">
    <location>
        <begin position="93"/>
        <end position="113"/>
    </location>
</feature>